<feature type="transmembrane region" description="Helical" evidence="8">
    <location>
        <begin position="53"/>
        <end position="71"/>
    </location>
</feature>
<evidence type="ECO:0000256" key="6">
    <source>
        <dbReference type="ARBA" id="ARBA00022989"/>
    </source>
</evidence>
<keyword evidence="4" id="KW-1003">Cell membrane</keyword>
<dbReference type="PANTHER" id="PTHR30472:SF24">
    <property type="entry name" value="FERRIC ENTEROBACTIN TRANSPORT SYSTEM PERMEASE PROTEIN FEPG"/>
    <property type="match status" value="1"/>
</dbReference>
<reference evidence="9 10" key="1">
    <citation type="submission" date="2018-03" db="EMBL/GenBank/DDBJ databases">
        <title>Genomic Encyclopedia of Archaeal and Bacterial Type Strains, Phase II (KMG-II): from individual species to whole genera.</title>
        <authorList>
            <person name="Goeker M."/>
        </authorList>
    </citation>
    <scope>NUCLEOTIDE SEQUENCE [LARGE SCALE GENOMIC DNA]</scope>
    <source>
        <strain evidence="9 10">DSM 44889</strain>
    </source>
</reference>
<evidence type="ECO:0000256" key="3">
    <source>
        <dbReference type="ARBA" id="ARBA00022448"/>
    </source>
</evidence>
<keyword evidence="6 8" id="KW-1133">Transmembrane helix</keyword>
<dbReference type="GO" id="GO:0022857">
    <property type="term" value="F:transmembrane transporter activity"/>
    <property type="evidence" value="ECO:0007669"/>
    <property type="project" value="InterPro"/>
</dbReference>
<evidence type="ECO:0000256" key="1">
    <source>
        <dbReference type="ARBA" id="ARBA00004651"/>
    </source>
</evidence>
<dbReference type="InterPro" id="IPR000522">
    <property type="entry name" value="ABC_transptr_permease_BtuC"/>
</dbReference>
<dbReference type="CDD" id="cd06550">
    <property type="entry name" value="TM_ABC_iron-siderophores_like"/>
    <property type="match status" value="1"/>
</dbReference>
<proteinExistence type="inferred from homology"/>
<dbReference type="Proteomes" id="UP000245469">
    <property type="component" value="Unassembled WGS sequence"/>
</dbReference>
<comment type="caution">
    <text evidence="9">The sequence shown here is derived from an EMBL/GenBank/DDBJ whole genome shotgun (WGS) entry which is preliminary data.</text>
</comment>
<gene>
    <name evidence="9" type="ORF">BXY45_101469</name>
</gene>
<evidence type="ECO:0000256" key="4">
    <source>
        <dbReference type="ARBA" id="ARBA00022475"/>
    </source>
</evidence>
<evidence type="ECO:0000256" key="5">
    <source>
        <dbReference type="ARBA" id="ARBA00022692"/>
    </source>
</evidence>
<evidence type="ECO:0000256" key="7">
    <source>
        <dbReference type="ARBA" id="ARBA00023136"/>
    </source>
</evidence>
<keyword evidence="10" id="KW-1185">Reference proteome</keyword>
<dbReference type="OrthoDB" id="4455417at2"/>
<dbReference type="GO" id="GO:0005886">
    <property type="term" value="C:plasma membrane"/>
    <property type="evidence" value="ECO:0007669"/>
    <property type="project" value="UniProtKB-SubCell"/>
</dbReference>
<dbReference type="PANTHER" id="PTHR30472">
    <property type="entry name" value="FERRIC ENTEROBACTIN TRANSPORT SYSTEM PERMEASE PROTEIN"/>
    <property type="match status" value="1"/>
</dbReference>
<feature type="transmembrane region" description="Helical" evidence="8">
    <location>
        <begin position="294"/>
        <end position="313"/>
    </location>
</feature>
<keyword evidence="3" id="KW-0813">Transport</keyword>
<feature type="transmembrane region" description="Helical" evidence="8">
    <location>
        <begin position="109"/>
        <end position="128"/>
    </location>
</feature>
<dbReference type="Gene3D" id="1.10.3470.10">
    <property type="entry name" value="ABC transporter involved in vitamin B12 uptake, BtuC"/>
    <property type="match status" value="1"/>
</dbReference>
<feature type="transmembrane region" description="Helical" evidence="8">
    <location>
        <begin position="186"/>
        <end position="206"/>
    </location>
</feature>
<comment type="subcellular location">
    <subcellularLocation>
        <location evidence="1">Cell membrane</location>
        <topology evidence="1">Multi-pass membrane protein</topology>
    </subcellularLocation>
</comment>
<evidence type="ECO:0000256" key="2">
    <source>
        <dbReference type="ARBA" id="ARBA00007935"/>
    </source>
</evidence>
<dbReference type="SUPFAM" id="SSF81345">
    <property type="entry name" value="ABC transporter involved in vitamin B12 uptake, BtuC"/>
    <property type="match status" value="1"/>
</dbReference>
<keyword evidence="7 8" id="KW-0472">Membrane</keyword>
<feature type="transmembrane region" description="Helical" evidence="8">
    <location>
        <begin position="265"/>
        <end position="282"/>
    </location>
</feature>
<feature type="transmembrane region" description="Helical" evidence="8">
    <location>
        <begin position="135"/>
        <end position="156"/>
    </location>
</feature>
<evidence type="ECO:0000256" key="8">
    <source>
        <dbReference type="SAM" id="Phobius"/>
    </source>
</evidence>
<evidence type="ECO:0000313" key="10">
    <source>
        <dbReference type="Proteomes" id="UP000245469"/>
    </source>
</evidence>
<accession>A0A316AFU5</accession>
<sequence length="322" mass="32468">MVALLAALLVAVVVVSMCVGERTYSPLEVARVLAGEPVPGASFTVTELRLPRTVMGLVVGVAFGLGGVVFQTMLRNALASPDIIGVSVGASAVAVIAITAFGFSGLALSGASVLGGVFVALVIYALAWRRGVHGARLVLVGIAIGAMFQSVISYALTRTSVNEASEALRWLTGSLNSASNDELPPLLVAAAVLVPLVVAASSRLSALQLGDDTAAALGVKPNTARLLLLVLAVALVSVATAASGPIAFVAFLAGPIAHRLVRGTGSLLLPAALVGALLVLVGDLIGQYALPTRFPVGVITGVLGAPYLLWLLARTNRSGGGL</sequence>
<feature type="transmembrane region" description="Helical" evidence="8">
    <location>
        <begin position="83"/>
        <end position="103"/>
    </location>
</feature>
<dbReference type="Pfam" id="PF01032">
    <property type="entry name" value="FecCD"/>
    <property type="match status" value="1"/>
</dbReference>
<dbReference type="GO" id="GO:0033214">
    <property type="term" value="P:siderophore-iron import into cell"/>
    <property type="evidence" value="ECO:0007669"/>
    <property type="project" value="TreeGrafter"/>
</dbReference>
<evidence type="ECO:0000313" key="9">
    <source>
        <dbReference type="EMBL" id="PWJ56491.1"/>
    </source>
</evidence>
<dbReference type="InterPro" id="IPR037294">
    <property type="entry name" value="ABC_BtuC-like"/>
</dbReference>
<dbReference type="EMBL" id="QGDQ01000001">
    <property type="protein sequence ID" value="PWJ56491.1"/>
    <property type="molecule type" value="Genomic_DNA"/>
</dbReference>
<dbReference type="AlphaFoldDB" id="A0A316AFU5"/>
<feature type="transmembrane region" description="Helical" evidence="8">
    <location>
        <begin position="226"/>
        <end position="253"/>
    </location>
</feature>
<comment type="similarity">
    <text evidence="2">Belongs to the binding-protein-dependent transport system permease family. FecCD subfamily.</text>
</comment>
<keyword evidence="5 8" id="KW-0812">Transmembrane</keyword>
<protein>
    <submittedName>
        <fullName evidence="9">Iron complex transport system permease protein</fullName>
    </submittedName>
</protein>
<organism evidence="9 10">
    <name type="scientific">Quadrisphaera granulorum</name>
    <dbReference type="NCBI Taxonomy" id="317664"/>
    <lineage>
        <taxon>Bacteria</taxon>
        <taxon>Bacillati</taxon>
        <taxon>Actinomycetota</taxon>
        <taxon>Actinomycetes</taxon>
        <taxon>Kineosporiales</taxon>
        <taxon>Kineosporiaceae</taxon>
        <taxon>Quadrisphaera</taxon>
    </lineage>
</organism>
<name>A0A316AFU5_9ACTN</name>